<evidence type="ECO:0000256" key="8">
    <source>
        <dbReference type="ARBA" id="ARBA00022741"/>
    </source>
</evidence>
<evidence type="ECO:0000256" key="9">
    <source>
        <dbReference type="ARBA" id="ARBA00022821"/>
    </source>
</evidence>
<gene>
    <name evidence="13" type="ORF">Slati_3549600</name>
</gene>
<dbReference type="PRINTS" id="PR00364">
    <property type="entry name" value="DISEASERSIST"/>
</dbReference>
<dbReference type="GO" id="GO:0009626">
    <property type="term" value="P:plant-type hypersensitive response"/>
    <property type="evidence" value="ECO:0007669"/>
    <property type="project" value="UniProtKB-KW"/>
</dbReference>
<dbReference type="AlphaFoldDB" id="A0AAW2UJI1"/>
<dbReference type="FunFam" id="3.40.50.300:FF:001091">
    <property type="entry name" value="Probable disease resistance protein At1g61300"/>
    <property type="match status" value="1"/>
</dbReference>
<sequence>MAVAAYAALLSLMNVLDNVQHPARRHRLHLDINRIQNVDKVIEKIDFIKKELMIVKEEWGDLQEQELVASASVSSLSSGKNTTVGFDERLIRIIDELTRDEPNLQILPIVGMGGIGKTTLARNAFDHPYIVNRFDICIWFTISQVYNVREILLDHLNDGKDQESNESLAKLGEKLHKKLFGRRYLIVMDDVWNTKAWDDFSLFFPNNGNGSRILMTTRLSKVFGQKDCPYPELEKVGKDITKGCKGLPIAIVVIGGLLAKIDMKQERWERIARNVKSFANSKYNQHCLEILSLSYDNLPIHLKPCFLYMSVFREDSMIKVSRLIKLWVANGYLKPESGKNLEEIGMEYLEDLIDRNLILISERTHGGRIRSCSIHDLLRNLCLRESKKEHFVRVSKTQRIRISPQEKNTLLIDGINTHVKKRPIVVPSKVWEMPQLRHIVMDLAFLPTPVDTQDTTTLENLQTLSTMHNFRCAKEVFERISNLKKLKARYVNVKDWSYYCLHNLGHLQRLESLSLTAEGLLLEKAAFPTSLKKLSLSKCRIPWRNMTIIGSSLPNLEVLKLFNNAFKGPEWSPVEGEFPRLKVLFISDSDLVSWRADDIHFPNLESLFLGLMKKLEEIPLGIGHIETLRSIHLHKCSDLVVNSAKQILEEQSSYGNELEVRVNQKKVSVDDS</sequence>
<dbReference type="InterPro" id="IPR002182">
    <property type="entry name" value="NB-ARC"/>
</dbReference>
<evidence type="ECO:0000256" key="5">
    <source>
        <dbReference type="ARBA" id="ARBA00022614"/>
    </source>
</evidence>
<reference evidence="13" key="1">
    <citation type="submission" date="2020-06" db="EMBL/GenBank/DDBJ databases">
        <authorList>
            <person name="Li T."/>
            <person name="Hu X."/>
            <person name="Zhang T."/>
            <person name="Song X."/>
            <person name="Zhang H."/>
            <person name="Dai N."/>
            <person name="Sheng W."/>
            <person name="Hou X."/>
            <person name="Wei L."/>
        </authorList>
    </citation>
    <scope>NUCLEOTIDE SEQUENCE</scope>
    <source>
        <strain evidence="13">KEN1</strain>
        <tissue evidence="13">Leaf</tissue>
    </source>
</reference>
<dbReference type="SUPFAM" id="SSF52058">
    <property type="entry name" value="L domain-like"/>
    <property type="match status" value="1"/>
</dbReference>
<comment type="similarity">
    <text evidence="3">Belongs to the disease resistance NB-LRR family.</text>
</comment>
<dbReference type="EMBL" id="JACGWN010000012">
    <property type="protein sequence ID" value="KAL0417177.1"/>
    <property type="molecule type" value="Genomic_DNA"/>
</dbReference>
<accession>A0AAW2UJI1</accession>
<comment type="subcellular location">
    <subcellularLocation>
        <location evidence="2">Cytoplasm</location>
    </subcellularLocation>
</comment>
<comment type="function">
    <text evidence="1">Confers resistance to late blight (Phytophthora infestans) races carrying the avirulence gene Avr1. Resistance proteins guard the plant against pathogens that contain an appropriate avirulence protein via an indirect interaction with this avirulence protein. That triggers a defense system including the hypersensitive response, which restricts the pathogen growth.</text>
</comment>
<dbReference type="GO" id="GO:0005737">
    <property type="term" value="C:cytoplasm"/>
    <property type="evidence" value="ECO:0007669"/>
    <property type="project" value="UniProtKB-SubCell"/>
</dbReference>
<evidence type="ECO:0000256" key="7">
    <source>
        <dbReference type="ARBA" id="ARBA00022737"/>
    </source>
</evidence>
<dbReference type="PANTHER" id="PTHR23155:SF1152">
    <property type="entry name" value="AAA+ ATPASE DOMAIN-CONTAINING PROTEIN"/>
    <property type="match status" value="1"/>
</dbReference>
<evidence type="ECO:0000256" key="1">
    <source>
        <dbReference type="ARBA" id="ARBA00002074"/>
    </source>
</evidence>
<dbReference type="Gene3D" id="1.10.10.10">
    <property type="entry name" value="Winged helix-like DNA-binding domain superfamily/Winged helix DNA-binding domain"/>
    <property type="match status" value="1"/>
</dbReference>
<proteinExistence type="inferred from homology"/>
<dbReference type="Gene3D" id="3.40.50.300">
    <property type="entry name" value="P-loop containing nucleotide triphosphate hydrolases"/>
    <property type="match status" value="1"/>
</dbReference>
<keyword evidence="10" id="KW-0067">ATP-binding</keyword>
<dbReference type="GO" id="GO:0051607">
    <property type="term" value="P:defense response to virus"/>
    <property type="evidence" value="ECO:0007669"/>
    <property type="project" value="UniProtKB-ARBA"/>
</dbReference>
<feature type="domain" description="NB-ARC" evidence="11">
    <location>
        <begin position="90"/>
        <end position="229"/>
    </location>
</feature>
<evidence type="ECO:0000313" key="13">
    <source>
        <dbReference type="EMBL" id="KAL0417177.1"/>
    </source>
</evidence>
<evidence type="ECO:0000259" key="12">
    <source>
        <dbReference type="Pfam" id="PF23559"/>
    </source>
</evidence>
<dbReference type="SUPFAM" id="SSF52540">
    <property type="entry name" value="P-loop containing nucleoside triphosphate hydrolases"/>
    <property type="match status" value="1"/>
</dbReference>
<dbReference type="FunFam" id="1.10.10.10:FF:000322">
    <property type="entry name" value="Probable disease resistance protein At1g63360"/>
    <property type="match status" value="1"/>
</dbReference>
<dbReference type="GO" id="GO:0043531">
    <property type="term" value="F:ADP binding"/>
    <property type="evidence" value="ECO:0007669"/>
    <property type="project" value="InterPro"/>
</dbReference>
<dbReference type="Pfam" id="PF00931">
    <property type="entry name" value="NB-ARC"/>
    <property type="match status" value="1"/>
</dbReference>
<keyword evidence="7" id="KW-0677">Repeat</keyword>
<keyword evidence="6" id="KW-0381">Hypersensitive response</keyword>
<keyword evidence="5" id="KW-0433">Leucine-rich repeat</keyword>
<dbReference type="InterPro" id="IPR044974">
    <property type="entry name" value="Disease_R_plants"/>
</dbReference>
<protein>
    <submittedName>
        <fullName evidence="13">Late blight resistance proteinR1B-16</fullName>
    </submittedName>
</protein>
<dbReference type="Pfam" id="PF23559">
    <property type="entry name" value="WHD_DRP"/>
    <property type="match status" value="1"/>
</dbReference>
<dbReference type="GO" id="GO:0005524">
    <property type="term" value="F:ATP binding"/>
    <property type="evidence" value="ECO:0007669"/>
    <property type="project" value="UniProtKB-KW"/>
</dbReference>
<keyword evidence="8" id="KW-0547">Nucleotide-binding</keyword>
<name>A0AAW2UJI1_9LAMI</name>
<comment type="caution">
    <text evidence="13">The sequence shown here is derived from an EMBL/GenBank/DDBJ whole genome shotgun (WGS) entry which is preliminary data.</text>
</comment>
<dbReference type="InterPro" id="IPR032675">
    <property type="entry name" value="LRR_dom_sf"/>
</dbReference>
<dbReference type="PANTHER" id="PTHR23155">
    <property type="entry name" value="DISEASE RESISTANCE PROTEIN RP"/>
    <property type="match status" value="1"/>
</dbReference>
<keyword evidence="9" id="KW-0611">Plant defense</keyword>
<dbReference type="InterPro" id="IPR058922">
    <property type="entry name" value="WHD_DRP"/>
</dbReference>
<dbReference type="InterPro" id="IPR036388">
    <property type="entry name" value="WH-like_DNA-bd_sf"/>
</dbReference>
<evidence type="ECO:0000256" key="10">
    <source>
        <dbReference type="ARBA" id="ARBA00022840"/>
    </source>
</evidence>
<dbReference type="Gene3D" id="3.80.10.10">
    <property type="entry name" value="Ribonuclease Inhibitor"/>
    <property type="match status" value="1"/>
</dbReference>
<evidence type="ECO:0000256" key="4">
    <source>
        <dbReference type="ARBA" id="ARBA00022490"/>
    </source>
</evidence>
<evidence type="ECO:0000256" key="6">
    <source>
        <dbReference type="ARBA" id="ARBA00022667"/>
    </source>
</evidence>
<evidence type="ECO:0000259" key="11">
    <source>
        <dbReference type="Pfam" id="PF00931"/>
    </source>
</evidence>
<feature type="domain" description="Disease resistance protein winged helix" evidence="12">
    <location>
        <begin position="311"/>
        <end position="381"/>
    </location>
</feature>
<organism evidence="13">
    <name type="scientific">Sesamum latifolium</name>
    <dbReference type="NCBI Taxonomy" id="2727402"/>
    <lineage>
        <taxon>Eukaryota</taxon>
        <taxon>Viridiplantae</taxon>
        <taxon>Streptophyta</taxon>
        <taxon>Embryophyta</taxon>
        <taxon>Tracheophyta</taxon>
        <taxon>Spermatophyta</taxon>
        <taxon>Magnoliopsida</taxon>
        <taxon>eudicotyledons</taxon>
        <taxon>Gunneridae</taxon>
        <taxon>Pentapetalae</taxon>
        <taxon>asterids</taxon>
        <taxon>lamiids</taxon>
        <taxon>Lamiales</taxon>
        <taxon>Pedaliaceae</taxon>
        <taxon>Sesamum</taxon>
    </lineage>
</organism>
<dbReference type="InterPro" id="IPR027417">
    <property type="entry name" value="P-loop_NTPase"/>
</dbReference>
<reference evidence="13" key="2">
    <citation type="journal article" date="2024" name="Plant">
        <title>Genomic evolution and insights into agronomic trait innovations of Sesamum species.</title>
        <authorList>
            <person name="Miao H."/>
            <person name="Wang L."/>
            <person name="Qu L."/>
            <person name="Liu H."/>
            <person name="Sun Y."/>
            <person name="Le M."/>
            <person name="Wang Q."/>
            <person name="Wei S."/>
            <person name="Zheng Y."/>
            <person name="Lin W."/>
            <person name="Duan Y."/>
            <person name="Cao H."/>
            <person name="Xiong S."/>
            <person name="Wang X."/>
            <person name="Wei L."/>
            <person name="Li C."/>
            <person name="Ma Q."/>
            <person name="Ju M."/>
            <person name="Zhao R."/>
            <person name="Li G."/>
            <person name="Mu C."/>
            <person name="Tian Q."/>
            <person name="Mei H."/>
            <person name="Zhang T."/>
            <person name="Gao T."/>
            <person name="Zhang H."/>
        </authorList>
    </citation>
    <scope>NUCLEOTIDE SEQUENCE</scope>
    <source>
        <strain evidence="13">KEN1</strain>
    </source>
</reference>
<evidence type="ECO:0000256" key="3">
    <source>
        <dbReference type="ARBA" id="ARBA00008894"/>
    </source>
</evidence>
<evidence type="ECO:0000256" key="2">
    <source>
        <dbReference type="ARBA" id="ARBA00004496"/>
    </source>
</evidence>
<keyword evidence="4" id="KW-0963">Cytoplasm</keyword>